<feature type="signal peptide" evidence="2">
    <location>
        <begin position="1"/>
        <end position="17"/>
    </location>
</feature>
<dbReference type="Proteomes" id="UP000694549">
    <property type="component" value="Unplaced"/>
</dbReference>
<evidence type="ECO:0000256" key="2">
    <source>
        <dbReference type="SAM" id="SignalP"/>
    </source>
</evidence>
<reference evidence="3" key="2">
    <citation type="submission" date="2025-09" db="UniProtKB">
        <authorList>
            <consortium name="Ensembl"/>
        </authorList>
    </citation>
    <scope>IDENTIFICATION</scope>
</reference>
<sequence length="201" mass="21144">MRPCLLLALALLGTASARHLGECPRGAAGTPEGAVGTPAVTPDAVPSRRAPAPSATSSCGAARTSTPRRWAGLGGRAGGPAAARPRPRRSPVTGAIPPQRVCSRCYRGRLASIHSYRTNVLLQCRARARVNNGRVWIGAITRPVVRGRGHLSALGSPLWGGPGPVLHPITSLPATPGHLGPRDGRWRSTRCRVRLPFICEY</sequence>
<reference evidence="3" key="1">
    <citation type="submission" date="2025-08" db="UniProtKB">
        <authorList>
            <consortium name="Ensembl"/>
        </authorList>
    </citation>
    <scope>IDENTIFICATION</scope>
</reference>
<organism evidence="3 4">
    <name type="scientific">Anas zonorhyncha</name>
    <name type="common">Eastern spot-billed duck</name>
    <dbReference type="NCBI Taxonomy" id="75864"/>
    <lineage>
        <taxon>Eukaryota</taxon>
        <taxon>Metazoa</taxon>
        <taxon>Chordata</taxon>
        <taxon>Craniata</taxon>
        <taxon>Vertebrata</taxon>
        <taxon>Euteleostomi</taxon>
        <taxon>Archelosauria</taxon>
        <taxon>Archosauria</taxon>
        <taxon>Dinosauria</taxon>
        <taxon>Saurischia</taxon>
        <taxon>Theropoda</taxon>
        <taxon>Coelurosauria</taxon>
        <taxon>Aves</taxon>
        <taxon>Neognathae</taxon>
        <taxon>Galloanserae</taxon>
        <taxon>Anseriformes</taxon>
        <taxon>Anatidae</taxon>
        <taxon>Anatinae</taxon>
        <taxon>Anas</taxon>
    </lineage>
</organism>
<dbReference type="AlphaFoldDB" id="A0A8B9UZJ5"/>
<dbReference type="SUPFAM" id="SSF56436">
    <property type="entry name" value="C-type lectin-like"/>
    <property type="match status" value="1"/>
</dbReference>
<proteinExistence type="predicted"/>
<keyword evidence="2" id="KW-0732">Signal</keyword>
<evidence type="ECO:0000256" key="1">
    <source>
        <dbReference type="SAM" id="MobiDB-lite"/>
    </source>
</evidence>
<protein>
    <submittedName>
        <fullName evidence="3">Uncharacterized protein</fullName>
    </submittedName>
</protein>
<dbReference type="PRINTS" id="PR00770">
    <property type="entry name" value="EMAJORBASICP"/>
</dbReference>
<feature type="compositionally biased region" description="Low complexity" evidence="1">
    <location>
        <begin position="42"/>
        <end position="58"/>
    </location>
</feature>
<dbReference type="InterPro" id="IPR016187">
    <property type="entry name" value="CTDL_fold"/>
</dbReference>
<dbReference type="GO" id="GO:0006955">
    <property type="term" value="P:immune response"/>
    <property type="evidence" value="ECO:0007669"/>
    <property type="project" value="InterPro"/>
</dbReference>
<evidence type="ECO:0000313" key="3">
    <source>
        <dbReference type="Ensembl" id="ENSAZOP00000014252.1"/>
    </source>
</evidence>
<dbReference type="InterPro" id="IPR016186">
    <property type="entry name" value="C-type_lectin-like/link_sf"/>
</dbReference>
<evidence type="ECO:0000313" key="4">
    <source>
        <dbReference type="Proteomes" id="UP000694549"/>
    </source>
</evidence>
<feature type="region of interest" description="Disordered" evidence="1">
    <location>
        <begin position="27"/>
        <end position="95"/>
    </location>
</feature>
<name>A0A8B9UZJ5_9AVES</name>
<feature type="chain" id="PRO_5034049685" evidence="2">
    <location>
        <begin position="18"/>
        <end position="201"/>
    </location>
</feature>
<dbReference type="InterPro" id="IPR002352">
    <property type="entry name" value="Eosinophil_major_basic"/>
</dbReference>
<accession>A0A8B9UZJ5</accession>
<dbReference type="Ensembl" id="ENSAZOT00000015313.1">
    <property type="protein sequence ID" value="ENSAZOP00000014252.1"/>
    <property type="gene ID" value="ENSAZOG00000009167.1"/>
</dbReference>
<keyword evidence="4" id="KW-1185">Reference proteome</keyword>
<dbReference type="Gene3D" id="3.10.100.10">
    <property type="entry name" value="Mannose-Binding Protein A, subunit A"/>
    <property type="match status" value="1"/>
</dbReference>